<comment type="catalytic activity">
    <reaction evidence="10 11">
        <text>ATP + H2O = ADP + phosphate + H(+)</text>
        <dbReference type="Rhea" id="RHEA:13065"/>
        <dbReference type="ChEBI" id="CHEBI:15377"/>
        <dbReference type="ChEBI" id="CHEBI:15378"/>
        <dbReference type="ChEBI" id="CHEBI:30616"/>
        <dbReference type="ChEBI" id="CHEBI:43474"/>
        <dbReference type="ChEBI" id="CHEBI:456216"/>
        <dbReference type="EC" id="5.6.2.4"/>
    </reaction>
</comment>
<evidence type="ECO:0000256" key="11">
    <source>
        <dbReference type="HAMAP-Rule" id="MF_01920"/>
    </source>
</evidence>
<dbReference type="GO" id="GO:0005829">
    <property type="term" value="C:cytosol"/>
    <property type="evidence" value="ECO:0007669"/>
    <property type="project" value="TreeGrafter"/>
</dbReference>
<dbReference type="InterPro" id="IPR013986">
    <property type="entry name" value="DExx_box_DNA_helicase_dom_sf"/>
</dbReference>
<evidence type="ECO:0000256" key="10">
    <source>
        <dbReference type="ARBA" id="ARBA00048988"/>
    </source>
</evidence>
<evidence type="ECO:0000256" key="5">
    <source>
        <dbReference type="ARBA" id="ARBA00022806"/>
    </source>
</evidence>
<dbReference type="GO" id="GO:0005524">
    <property type="term" value="F:ATP binding"/>
    <property type="evidence" value="ECO:0007669"/>
    <property type="project" value="UniProtKB-UniRule"/>
</dbReference>
<dbReference type="eggNOG" id="COG0210">
    <property type="taxonomic scope" value="Bacteria"/>
</dbReference>
<dbReference type="SUPFAM" id="SSF52540">
    <property type="entry name" value="P-loop containing nucleoside triphosphate hydrolases"/>
    <property type="match status" value="1"/>
</dbReference>
<dbReference type="Gene3D" id="1.10.486.10">
    <property type="entry name" value="PCRA, domain 4"/>
    <property type="match status" value="1"/>
</dbReference>
<gene>
    <name evidence="11" type="primary">rep</name>
    <name evidence="15" type="ordered locus">Tola_0265</name>
</gene>
<dbReference type="EMBL" id="CP001616">
    <property type="protein sequence ID" value="ACQ91895.1"/>
    <property type="molecule type" value="Genomic_DNA"/>
</dbReference>
<keyword evidence="6 11" id="KW-0067">ATP-binding</keyword>
<dbReference type="EC" id="5.6.2.4" evidence="11"/>
<evidence type="ECO:0000313" key="16">
    <source>
        <dbReference type="Proteomes" id="UP000009073"/>
    </source>
</evidence>
<dbReference type="PANTHER" id="PTHR11070:SF64">
    <property type="entry name" value="ATP-DEPENDENT DNA HELICASE REP"/>
    <property type="match status" value="1"/>
</dbReference>
<comment type="similarity">
    <text evidence="1 11">Belongs to the helicase family. UvrD subfamily.</text>
</comment>
<dbReference type="GO" id="GO:0043138">
    <property type="term" value="F:3'-5' DNA helicase activity"/>
    <property type="evidence" value="ECO:0007669"/>
    <property type="project" value="UniProtKB-UniRule"/>
</dbReference>
<dbReference type="Gene3D" id="1.10.10.160">
    <property type="match status" value="1"/>
</dbReference>
<dbReference type="GO" id="GO:0016887">
    <property type="term" value="F:ATP hydrolysis activity"/>
    <property type="evidence" value="ECO:0007669"/>
    <property type="project" value="RHEA"/>
</dbReference>
<reference evidence="15 16" key="2">
    <citation type="journal article" date="2011" name="Stand. Genomic Sci.">
        <title>Complete genome sequence of Tolumonas auensis type strain (TA 4).</title>
        <authorList>
            <person name="Chertkov O."/>
            <person name="Copeland A."/>
            <person name="Lucas S."/>
            <person name="Lapidus A."/>
            <person name="Berry K.W."/>
            <person name="Detter J.C."/>
            <person name="Del Rio T.G."/>
            <person name="Hammon N."/>
            <person name="Dalin E."/>
            <person name="Tice H."/>
            <person name="Pitluck S."/>
            <person name="Richardson P."/>
            <person name="Bruce D."/>
            <person name="Goodwin L."/>
            <person name="Han C."/>
            <person name="Tapia R."/>
            <person name="Saunders E."/>
            <person name="Schmutz J."/>
            <person name="Brettin T."/>
            <person name="Larimer F."/>
            <person name="Land M."/>
            <person name="Hauser L."/>
            <person name="Spring S."/>
            <person name="Rohde M."/>
            <person name="Kyrpides N.C."/>
            <person name="Ivanova N."/>
            <person name="Goker M."/>
            <person name="Beller H.R."/>
            <person name="Klenk H.P."/>
            <person name="Woyke T."/>
        </authorList>
    </citation>
    <scope>NUCLEOTIDE SEQUENCE [LARGE SCALE GENOMIC DNA]</scope>
    <source>
        <strain evidence="16">DSM 9187 / TA4</strain>
    </source>
</reference>
<evidence type="ECO:0000256" key="4">
    <source>
        <dbReference type="ARBA" id="ARBA00022801"/>
    </source>
</evidence>
<evidence type="ECO:0000256" key="8">
    <source>
        <dbReference type="ARBA" id="ARBA00023235"/>
    </source>
</evidence>
<dbReference type="Pfam" id="PF13361">
    <property type="entry name" value="UvrD_C"/>
    <property type="match status" value="1"/>
</dbReference>
<evidence type="ECO:0000259" key="14">
    <source>
        <dbReference type="PROSITE" id="PS51217"/>
    </source>
</evidence>
<dbReference type="PROSITE" id="PS51198">
    <property type="entry name" value="UVRD_HELICASE_ATP_BIND"/>
    <property type="match status" value="1"/>
</dbReference>
<evidence type="ECO:0000256" key="2">
    <source>
        <dbReference type="ARBA" id="ARBA00022705"/>
    </source>
</evidence>
<dbReference type="OrthoDB" id="9806690at2"/>
<dbReference type="GO" id="GO:0006260">
    <property type="term" value="P:DNA replication"/>
    <property type="evidence" value="ECO:0007669"/>
    <property type="project" value="UniProtKB-UniRule"/>
</dbReference>
<dbReference type="CDD" id="cd18807">
    <property type="entry name" value="SF1_C_UvrD"/>
    <property type="match status" value="1"/>
</dbReference>
<dbReference type="Pfam" id="PF00580">
    <property type="entry name" value="UvrD-helicase"/>
    <property type="match status" value="1"/>
</dbReference>
<evidence type="ECO:0000256" key="12">
    <source>
        <dbReference type="PROSITE-ProRule" id="PRU00560"/>
    </source>
</evidence>
<name>C4L8M5_TOLAT</name>
<evidence type="ECO:0000256" key="9">
    <source>
        <dbReference type="ARBA" id="ARBA00034617"/>
    </source>
</evidence>
<evidence type="ECO:0000256" key="1">
    <source>
        <dbReference type="ARBA" id="ARBA00009922"/>
    </source>
</evidence>
<dbReference type="PROSITE" id="PS51217">
    <property type="entry name" value="UVRD_HELICASE_CTER"/>
    <property type="match status" value="1"/>
</dbReference>
<dbReference type="CDD" id="cd17932">
    <property type="entry name" value="DEXQc_UvrD"/>
    <property type="match status" value="1"/>
</dbReference>
<accession>C4L8M5</accession>
<evidence type="ECO:0000256" key="7">
    <source>
        <dbReference type="ARBA" id="ARBA00023125"/>
    </source>
</evidence>
<keyword evidence="7 11" id="KW-0238">DNA-binding</keyword>
<dbReference type="Gene3D" id="3.40.50.300">
    <property type="entry name" value="P-loop containing nucleotide triphosphate hydrolases"/>
    <property type="match status" value="2"/>
</dbReference>
<dbReference type="RefSeq" id="WP_012728494.1">
    <property type="nucleotide sequence ID" value="NC_012691.1"/>
</dbReference>
<dbReference type="InterPro" id="IPR027417">
    <property type="entry name" value="P-loop_NTPase"/>
</dbReference>
<comment type="subunit">
    <text evidence="11">Homodimer.</text>
</comment>
<comment type="catalytic activity">
    <reaction evidence="9 11">
        <text>Couples ATP hydrolysis with the unwinding of duplex DNA by translocating in the 3'-5' direction.</text>
        <dbReference type="EC" id="5.6.2.4"/>
    </reaction>
</comment>
<proteinExistence type="inferred from homology"/>
<dbReference type="STRING" id="595494.Tola_0265"/>
<dbReference type="KEGG" id="tau:Tola_0265"/>
<dbReference type="HOGENOM" id="CLU_004585_5_2_6"/>
<keyword evidence="2 11" id="KW-0235">DNA replication</keyword>
<dbReference type="InterPro" id="IPR014016">
    <property type="entry name" value="UvrD-like_ATP-bd"/>
</dbReference>
<feature type="binding site" evidence="11">
    <location>
        <position position="280"/>
    </location>
    <ligand>
        <name>ATP</name>
        <dbReference type="ChEBI" id="CHEBI:30616"/>
    </ligand>
</feature>
<evidence type="ECO:0000256" key="3">
    <source>
        <dbReference type="ARBA" id="ARBA00022741"/>
    </source>
</evidence>
<keyword evidence="5 11" id="KW-0347">Helicase</keyword>
<feature type="domain" description="UvrD-like helicase C-terminal" evidence="14">
    <location>
        <begin position="283"/>
        <end position="567"/>
    </location>
</feature>
<evidence type="ECO:0000313" key="15">
    <source>
        <dbReference type="EMBL" id="ACQ91895.1"/>
    </source>
</evidence>
<keyword evidence="16" id="KW-1185">Reference proteome</keyword>
<organism evidence="15 16">
    <name type="scientific">Tolumonas auensis (strain DSM 9187 / NBRC 110442 / TA 4)</name>
    <dbReference type="NCBI Taxonomy" id="595494"/>
    <lineage>
        <taxon>Bacteria</taxon>
        <taxon>Pseudomonadati</taxon>
        <taxon>Pseudomonadota</taxon>
        <taxon>Gammaproteobacteria</taxon>
        <taxon>Aeromonadales</taxon>
        <taxon>Aeromonadaceae</taxon>
        <taxon>Tolumonas</taxon>
    </lineage>
</organism>
<dbReference type="InterPro" id="IPR000212">
    <property type="entry name" value="DNA_helicase_UvrD/REP"/>
</dbReference>
<dbReference type="InterPro" id="IPR014017">
    <property type="entry name" value="DNA_helicase_UvrD-like_C"/>
</dbReference>
<dbReference type="GO" id="GO:0000725">
    <property type="term" value="P:recombinational repair"/>
    <property type="evidence" value="ECO:0007669"/>
    <property type="project" value="TreeGrafter"/>
</dbReference>
<dbReference type="GO" id="GO:0003697">
    <property type="term" value="F:single-stranded DNA binding"/>
    <property type="evidence" value="ECO:0007669"/>
    <property type="project" value="UniProtKB-UniRule"/>
</dbReference>
<feature type="domain" description="UvrD-like helicase ATP-binding" evidence="13">
    <location>
        <begin position="1"/>
        <end position="282"/>
    </location>
</feature>
<comment type="function">
    <text evidence="11">Rep helicase is a single-stranded DNA-dependent ATPase involved in DNA replication; it can initiate unwinding at a nick in the DNA. It binds to the single-stranded DNA and acts in a progressive fashion along the DNA in the 3' to 5' direction.</text>
</comment>
<reference evidence="16" key="1">
    <citation type="submission" date="2009-05" db="EMBL/GenBank/DDBJ databases">
        <title>Complete sequence of Tolumonas auensis DSM 9187.</title>
        <authorList>
            <consortium name="US DOE Joint Genome Institute"/>
            <person name="Lucas S."/>
            <person name="Copeland A."/>
            <person name="Lapidus A."/>
            <person name="Glavina del Rio T."/>
            <person name="Tice H."/>
            <person name="Bruce D."/>
            <person name="Goodwin L."/>
            <person name="Pitluck S."/>
            <person name="Chertkov O."/>
            <person name="Brettin T."/>
            <person name="Detter J.C."/>
            <person name="Han C."/>
            <person name="Larimer F."/>
            <person name="Land M."/>
            <person name="Hauser L."/>
            <person name="Kyrpides N."/>
            <person name="Mikhailova N."/>
            <person name="Spring S."/>
            <person name="Beller H."/>
        </authorList>
    </citation>
    <scope>NUCLEOTIDE SEQUENCE [LARGE SCALE GENOMIC DNA]</scope>
    <source>
        <strain evidence="16">DSM 9187 / TA4</strain>
    </source>
</reference>
<dbReference type="PANTHER" id="PTHR11070">
    <property type="entry name" value="UVRD / RECB / PCRA DNA HELICASE FAMILY MEMBER"/>
    <property type="match status" value="1"/>
</dbReference>
<protein>
    <recommendedName>
        <fullName evidence="11">ATP-dependent DNA helicase Rep</fullName>
        <ecNumber evidence="11">5.6.2.4</ecNumber>
    </recommendedName>
    <alternativeName>
        <fullName evidence="11">DNA 3'-5' helicase Rep</fullName>
    </alternativeName>
</protein>
<dbReference type="AlphaFoldDB" id="C4L8M5"/>
<dbReference type="HAMAP" id="MF_01920">
    <property type="entry name" value="Helicase_Rep"/>
    <property type="match status" value="1"/>
</dbReference>
<keyword evidence="8 11" id="KW-0413">Isomerase</keyword>
<keyword evidence="3 11" id="KW-0547">Nucleotide-binding</keyword>
<sequence>MKLNPRQLDAMHYVSGPCLVLAGAGSGKTRVITAKIAYLIRECSYQARHIFAVTFTNKAAREMKERVAQTLGRREARGLTVSTFHSLGLDLIRREHQHLQLKANFSLFDDTDQMSLIKELTEADPELQGNKELLQQLVQTISRYKNDLILPAQALKRAHTPEEQRFAIWYERYQKQMSAYNALDFDDLILLPTLLLKTNAEVREQWQNRIRYLLVDEYQDTNTSQYELVKLLVGERARFTVVGDDDQSIYSWRGAQPQNLVRLQQDFPRLNVIKLEQNYRSKGRILKCANILIANNPHVFDKQLFSELDYGMPVRVLMAKNEEHEAEKVAAEIMGHRFMNRTSWKDYAILYRGNHQSRLLEKVLMQNRIPYKISGGTSFFSRTEIKDIMAYLRLLVNPDDDNAFLRVVNLPRREIGPTTLEKLGHYANQRGKSLYAASFEIGLEQHLHGRGLQALRHFCDWLCRMSDNAARGNSEEVVRDLIKDIHYDEWLYETSPSPKAAEMRMQNVSTLYRWLTDMLAGDVQQDAAPLNLSEAVARFTLRDMLERNEGDEALDQVQLMTLHASKGLEFPYVFMIGMEEGLLPHQASIDEDNIDEERRLAYVGITRAQTELCFVLCKERRQFGDTVNPEPSRFLLELPQDDLQWEARKEPASAEQRQQKAKTGIANLRAMLKEKG</sequence>
<evidence type="ECO:0000256" key="6">
    <source>
        <dbReference type="ARBA" id="ARBA00022840"/>
    </source>
</evidence>
<dbReference type="InterPro" id="IPR005752">
    <property type="entry name" value="Helicase_Rep"/>
</dbReference>
<dbReference type="Proteomes" id="UP000009073">
    <property type="component" value="Chromosome"/>
</dbReference>
<keyword evidence="4 11" id="KW-0378">Hydrolase</keyword>
<evidence type="ECO:0000259" key="13">
    <source>
        <dbReference type="PROSITE" id="PS51198"/>
    </source>
</evidence>
<feature type="binding site" evidence="12">
    <location>
        <begin position="22"/>
        <end position="29"/>
    </location>
    <ligand>
        <name>ATP</name>
        <dbReference type="ChEBI" id="CHEBI:30616"/>
    </ligand>
</feature>
<dbReference type="NCBIfam" id="TIGR01074">
    <property type="entry name" value="rep"/>
    <property type="match status" value="1"/>
</dbReference>